<sequence>MNLAGNKLKGSIPESLTTLQHLKILDVSNNNLSGNIPPFSDKIKLITAGNAFLGKSQTQPTVSDNRPSAPAPKTLFSSASIVGISIAGVGVIVIFVVAIAYNHKKRFNLVQWITLKKETSLDHQVEELIKSYGTSTPMRYTYAEVKQMTNSFQVKLGQGGYGIVYKASLNDGRQVAVKVLKESKGSVEEFVNEVVIISRTSHVNIVSLLGFCYEMNKQALIYEFMPNGSLDKFLYKERSSHLNCNLDWGTTYAIAISIARGLEYLHRGCNTRILHLDIKPQNILLDENFCPKIAYFGLAKICKMDESIVSILGTRGTPGYIAPEMFNQIYSGVSHKSNVYSYGMLILEMIGRRKNYETGGSHSSELYFPDWIYKDLDAGNIDARSLANTEEENCIIMKIALVSLWCIQINPSSRPSMSKVVEMLDGSLQSIPYPPKPVMSSPTRVPLQYSDASYSYSSERLTNSRSE</sequence>
<keyword evidence="9" id="KW-0418">Kinase</keyword>
<keyword evidence="19" id="KW-1185">Reference proteome</keyword>
<feature type="binding site" evidence="14">
    <location>
        <position position="178"/>
    </location>
    <ligand>
        <name>ATP</name>
        <dbReference type="ChEBI" id="CHEBI:30616"/>
    </ligand>
</feature>
<dbReference type="SUPFAM" id="SSF52058">
    <property type="entry name" value="L domain-like"/>
    <property type="match status" value="1"/>
</dbReference>
<keyword evidence="4" id="KW-0808">Transferase</keyword>
<accession>A0ABU6Y5P2</accession>
<keyword evidence="12 16" id="KW-0472">Membrane</keyword>
<dbReference type="InterPro" id="IPR008271">
    <property type="entry name" value="Ser/Thr_kinase_AS"/>
</dbReference>
<dbReference type="PROSITE" id="PS00108">
    <property type="entry name" value="PROTEIN_KINASE_ST"/>
    <property type="match status" value="1"/>
</dbReference>
<evidence type="ECO:0000256" key="16">
    <source>
        <dbReference type="SAM" id="Phobius"/>
    </source>
</evidence>
<keyword evidence="8 14" id="KW-0547">Nucleotide-binding</keyword>
<dbReference type="Proteomes" id="UP001341840">
    <property type="component" value="Unassembled WGS sequence"/>
</dbReference>
<evidence type="ECO:0000313" key="18">
    <source>
        <dbReference type="EMBL" id="MED6204584.1"/>
    </source>
</evidence>
<keyword evidence="6" id="KW-0732">Signal</keyword>
<evidence type="ECO:0000256" key="6">
    <source>
        <dbReference type="ARBA" id="ARBA00022729"/>
    </source>
</evidence>
<evidence type="ECO:0000256" key="10">
    <source>
        <dbReference type="ARBA" id="ARBA00022840"/>
    </source>
</evidence>
<keyword evidence="13" id="KW-0325">Glycoprotein</keyword>
<keyword evidence="2 15" id="KW-0723">Serine/threonine-protein kinase</keyword>
<dbReference type="PANTHER" id="PTHR27009">
    <property type="entry name" value="RUST RESISTANCE KINASE LR10-RELATED"/>
    <property type="match status" value="1"/>
</dbReference>
<organism evidence="18 19">
    <name type="scientific">Stylosanthes scabra</name>
    <dbReference type="NCBI Taxonomy" id="79078"/>
    <lineage>
        <taxon>Eukaryota</taxon>
        <taxon>Viridiplantae</taxon>
        <taxon>Streptophyta</taxon>
        <taxon>Embryophyta</taxon>
        <taxon>Tracheophyta</taxon>
        <taxon>Spermatophyta</taxon>
        <taxon>Magnoliopsida</taxon>
        <taxon>eudicotyledons</taxon>
        <taxon>Gunneridae</taxon>
        <taxon>Pentapetalae</taxon>
        <taxon>rosids</taxon>
        <taxon>fabids</taxon>
        <taxon>Fabales</taxon>
        <taxon>Fabaceae</taxon>
        <taxon>Papilionoideae</taxon>
        <taxon>50 kb inversion clade</taxon>
        <taxon>dalbergioids sensu lato</taxon>
        <taxon>Dalbergieae</taxon>
        <taxon>Pterocarpus clade</taxon>
        <taxon>Stylosanthes</taxon>
    </lineage>
</organism>
<dbReference type="InterPro" id="IPR017441">
    <property type="entry name" value="Protein_kinase_ATP_BS"/>
</dbReference>
<evidence type="ECO:0000259" key="17">
    <source>
        <dbReference type="PROSITE" id="PS50011"/>
    </source>
</evidence>
<evidence type="ECO:0000256" key="9">
    <source>
        <dbReference type="ARBA" id="ARBA00022777"/>
    </source>
</evidence>
<keyword evidence="7" id="KW-0677">Repeat</keyword>
<dbReference type="SMART" id="SM00220">
    <property type="entry name" value="S_TKc"/>
    <property type="match status" value="1"/>
</dbReference>
<dbReference type="Gene3D" id="3.80.10.10">
    <property type="entry name" value="Ribonuclease Inhibitor"/>
    <property type="match status" value="1"/>
</dbReference>
<dbReference type="InterPro" id="IPR000719">
    <property type="entry name" value="Prot_kinase_dom"/>
</dbReference>
<comment type="subcellular location">
    <subcellularLocation>
        <location evidence="1">Membrane</location>
        <topology evidence="1">Single-pass type I membrane protein</topology>
    </subcellularLocation>
</comment>
<comment type="caution">
    <text evidence="18">The sequence shown here is derived from an EMBL/GenBank/DDBJ whole genome shotgun (WGS) entry which is preliminary data.</text>
</comment>
<evidence type="ECO:0000256" key="15">
    <source>
        <dbReference type="RuleBase" id="RU000304"/>
    </source>
</evidence>
<evidence type="ECO:0000256" key="8">
    <source>
        <dbReference type="ARBA" id="ARBA00022741"/>
    </source>
</evidence>
<proteinExistence type="inferred from homology"/>
<keyword evidence="3" id="KW-0433">Leucine-rich repeat</keyword>
<dbReference type="Gene3D" id="1.10.510.10">
    <property type="entry name" value="Transferase(Phosphotransferase) domain 1"/>
    <property type="match status" value="1"/>
</dbReference>
<dbReference type="InterPro" id="IPR032675">
    <property type="entry name" value="LRR_dom_sf"/>
</dbReference>
<reference evidence="18 19" key="1">
    <citation type="journal article" date="2023" name="Plants (Basel)">
        <title>Bridging the Gap: Combining Genomics and Transcriptomics Approaches to Understand Stylosanthes scabra, an Orphan Legume from the Brazilian Caatinga.</title>
        <authorList>
            <person name="Ferreira-Neto J.R.C."/>
            <person name="da Silva M.D."/>
            <person name="Binneck E."/>
            <person name="de Melo N.F."/>
            <person name="da Silva R.H."/>
            <person name="de Melo A.L.T.M."/>
            <person name="Pandolfi V."/>
            <person name="Bustamante F.O."/>
            <person name="Brasileiro-Vidal A.C."/>
            <person name="Benko-Iseppon A.M."/>
        </authorList>
    </citation>
    <scope>NUCLEOTIDE SEQUENCE [LARGE SCALE GENOMIC DNA]</scope>
    <source>
        <tissue evidence="18">Leaves</tissue>
    </source>
</reference>
<evidence type="ECO:0000256" key="2">
    <source>
        <dbReference type="ARBA" id="ARBA00022527"/>
    </source>
</evidence>
<evidence type="ECO:0000256" key="4">
    <source>
        <dbReference type="ARBA" id="ARBA00022679"/>
    </source>
</evidence>
<dbReference type="InterPro" id="IPR001611">
    <property type="entry name" value="Leu-rich_rpt"/>
</dbReference>
<dbReference type="PROSITE" id="PS00107">
    <property type="entry name" value="PROTEIN_KINASE_ATP"/>
    <property type="match status" value="1"/>
</dbReference>
<evidence type="ECO:0000313" key="19">
    <source>
        <dbReference type="Proteomes" id="UP001341840"/>
    </source>
</evidence>
<dbReference type="Gene3D" id="3.30.200.20">
    <property type="entry name" value="Phosphorylase Kinase, domain 1"/>
    <property type="match status" value="1"/>
</dbReference>
<evidence type="ECO:0000256" key="13">
    <source>
        <dbReference type="ARBA" id="ARBA00023180"/>
    </source>
</evidence>
<keyword evidence="11 16" id="KW-1133">Transmembrane helix</keyword>
<evidence type="ECO:0000256" key="11">
    <source>
        <dbReference type="ARBA" id="ARBA00022989"/>
    </source>
</evidence>
<evidence type="ECO:0000256" key="5">
    <source>
        <dbReference type="ARBA" id="ARBA00022692"/>
    </source>
</evidence>
<protein>
    <recommendedName>
        <fullName evidence="17">Protein kinase domain-containing protein</fullName>
    </recommendedName>
</protein>
<gene>
    <name evidence="18" type="ORF">PIB30_010438</name>
</gene>
<feature type="domain" description="Protein kinase" evidence="17">
    <location>
        <begin position="150"/>
        <end position="428"/>
    </location>
</feature>
<dbReference type="SUPFAM" id="SSF56112">
    <property type="entry name" value="Protein kinase-like (PK-like)"/>
    <property type="match status" value="1"/>
</dbReference>
<keyword evidence="10 14" id="KW-0067">ATP-binding</keyword>
<keyword evidence="5 16" id="KW-0812">Transmembrane</keyword>
<evidence type="ECO:0000256" key="14">
    <source>
        <dbReference type="PROSITE-ProRule" id="PRU10141"/>
    </source>
</evidence>
<dbReference type="Pfam" id="PF00069">
    <property type="entry name" value="Pkinase"/>
    <property type="match status" value="1"/>
</dbReference>
<feature type="transmembrane region" description="Helical" evidence="16">
    <location>
        <begin position="75"/>
        <end position="101"/>
    </location>
</feature>
<name>A0ABU6Y5P2_9FABA</name>
<evidence type="ECO:0000256" key="1">
    <source>
        <dbReference type="ARBA" id="ARBA00004479"/>
    </source>
</evidence>
<dbReference type="PROSITE" id="PS50011">
    <property type="entry name" value="PROTEIN_KINASE_DOM"/>
    <property type="match status" value="1"/>
</dbReference>
<evidence type="ECO:0000256" key="12">
    <source>
        <dbReference type="ARBA" id="ARBA00023136"/>
    </source>
</evidence>
<dbReference type="InterPro" id="IPR045874">
    <property type="entry name" value="LRK10/LRL21-25-like"/>
</dbReference>
<comment type="similarity">
    <text evidence="15">Belongs to the protein kinase superfamily.</text>
</comment>
<evidence type="ECO:0000256" key="7">
    <source>
        <dbReference type="ARBA" id="ARBA00022737"/>
    </source>
</evidence>
<dbReference type="EMBL" id="JASCZI010241680">
    <property type="protein sequence ID" value="MED6204584.1"/>
    <property type="molecule type" value="Genomic_DNA"/>
</dbReference>
<dbReference type="Pfam" id="PF00560">
    <property type="entry name" value="LRR_1"/>
    <property type="match status" value="1"/>
</dbReference>
<dbReference type="InterPro" id="IPR011009">
    <property type="entry name" value="Kinase-like_dom_sf"/>
</dbReference>
<evidence type="ECO:0000256" key="3">
    <source>
        <dbReference type="ARBA" id="ARBA00022614"/>
    </source>
</evidence>